<protein>
    <recommendedName>
        <fullName evidence="4">Dolichol-phosphate mannosyltransferase subunit 1</fullName>
        <ecNumber evidence="4">2.4.1.83</ecNumber>
    </recommendedName>
</protein>
<evidence type="ECO:0000313" key="7">
    <source>
        <dbReference type="Proteomes" id="UP000683000"/>
    </source>
</evidence>
<organism evidence="6 7">
    <name type="scientific">Boletus reticuloceps</name>
    <dbReference type="NCBI Taxonomy" id="495285"/>
    <lineage>
        <taxon>Eukaryota</taxon>
        <taxon>Fungi</taxon>
        <taxon>Dikarya</taxon>
        <taxon>Basidiomycota</taxon>
        <taxon>Agaricomycotina</taxon>
        <taxon>Agaricomycetes</taxon>
        <taxon>Agaricomycetidae</taxon>
        <taxon>Boletales</taxon>
        <taxon>Boletineae</taxon>
        <taxon>Boletaceae</taxon>
        <taxon>Boletoideae</taxon>
        <taxon>Boletus</taxon>
    </lineage>
</organism>
<dbReference type="OrthoDB" id="2603at2759"/>
<dbReference type="GO" id="GO:0004582">
    <property type="term" value="F:dolichyl-phosphate beta-D-mannosyltransferase activity"/>
    <property type="evidence" value="ECO:0007669"/>
    <property type="project" value="UniProtKB-UniRule"/>
</dbReference>
<comment type="function">
    <text evidence="4">Transfers mannose from GDP-mannose to dolichol monophosphate to form dolichol phosphate mannose (Dol-P-Man) which is the mannosyl donor in pathways leading to N-glycosylation, glycosyl phosphatidylinositol membrane anchoring, and O-mannosylation of proteins.</text>
</comment>
<evidence type="ECO:0000256" key="1">
    <source>
        <dbReference type="ARBA" id="ARBA00006739"/>
    </source>
</evidence>
<dbReference type="EMBL" id="JAGFBS010000023">
    <property type="protein sequence ID" value="KAG6373116.1"/>
    <property type="molecule type" value="Genomic_DNA"/>
</dbReference>
<dbReference type="UniPathway" id="UPA00378"/>
<keyword evidence="4" id="KW-0256">Endoplasmic reticulum</keyword>
<dbReference type="GO" id="GO:0035269">
    <property type="term" value="P:protein O-linked glycosylation via mannose"/>
    <property type="evidence" value="ECO:0007669"/>
    <property type="project" value="TreeGrafter"/>
</dbReference>
<evidence type="ECO:0000256" key="3">
    <source>
        <dbReference type="ARBA" id="ARBA00022679"/>
    </source>
</evidence>
<feature type="domain" description="Glycosyltransferase 2-like" evidence="5">
    <location>
        <begin position="67"/>
        <end position="177"/>
    </location>
</feature>
<comment type="subcellular location">
    <subcellularLocation>
        <location evidence="4">Endoplasmic reticulum</location>
    </subcellularLocation>
</comment>
<dbReference type="InterPro" id="IPR039528">
    <property type="entry name" value="DPM1-like"/>
</dbReference>
<proteinExistence type="inferred from homology"/>
<dbReference type="Proteomes" id="UP000683000">
    <property type="component" value="Unassembled WGS sequence"/>
</dbReference>
<dbReference type="Gene3D" id="3.90.550.10">
    <property type="entry name" value="Spore Coat Polysaccharide Biosynthesis Protein SpsA, Chain A"/>
    <property type="match status" value="1"/>
</dbReference>
<keyword evidence="3 4" id="KW-0808">Transferase</keyword>
<dbReference type="GO" id="GO:0005789">
    <property type="term" value="C:endoplasmic reticulum membrane"/>
    <property type="evidence" value="ECO:0007669"/>
    <property type="project" value="TreeGrafter"/>
</dbReference>
<keyword evidence="7" id="KW-1185">Reference proteome</keyword>
<dbReference type="InterPro" id="IPR001173">
    <property type="entry name" value="Glyco_trans_2-like"/>
</dbReference>
<evidence type="ECO:0000259" key="5">
    <source>
        <dbReference type="Pfam" id="PF00535"/>
    </source>
</evidence>
<keyword evidence="2 4" id="KW-0328">Glycosyltransferase</keyword>
<dbReference type="CDD" id="cd06442">
    <property type="entry name" value="DPM1_like"/>
    <property type="match status" value="1"/>
</dbReference>
<dbReference type="SUPFAM" id="SSF53448">
    <property type="entry name" value="Nucleotide-diphospho-sugar transferases"/>
    <property type="match status" value="1"/>
</dbReference>
<gene>
    <name evidence="6" type="ORF">JVT61DRAFT_6718</name>
</gene>
<sequence length="239" mass="26549">MARKKLPKELAKVYGEDKIVERLSCSRCYAAERAIGSETTDPESSGSGACDWMLFQSYVDSSSARRTAYIHGLDFCSGDFVIIMDADFSHHCLETADALFYRLQQAYNLDIVTGTRYRSTPTPSLSDTCPGGVHGWDLKRKLVSRGANFLAATVLNPGVSDLTGSFRLYRLPVLRHIITLTQSRGYVFQMEMMVRARALGYTVGEVPITFVDRIFGESKLGADEVVGYLKGVWLLFVSV</sequence>
<accession>A0A8I3A7L6</accession>
<dbReference type="GO" id="GO:0006488">
    <property type="term" value="P:dolichol-linked oligosaccharide biosynthetic process"/>
    <property type="evidence" value="ECO:0007669"/>
    <property type="project" value="TreeGrafter"/>
</dbReference>
<comment type="caution">
    <text evidence="6">The sequence shown here is derived from an EMBL/GenBank/DDBJ whole genome shotgun (WGS) entry which is preliminary data.</text>
</comment>
<dbReference type="AlphaFoldDB" id="A0A8I3A7L6"/>
<dbReference type="Pfam" id="PF00535">
    <property type="entry name" value="Glycos_transf_2"/>
    <property type="match status" value="1"/>
</dbReference>
<dbReference type="InterPro" id="IPR029044">
    <property type="entry name" value="Nucleotide-diphossugar_trans"/>
</dbReference>
<evidence type="ECO:0000256" key="4">
    <source>
        <dbReference type="RuleBase" id="RU365083"/>
    </source>
</evidence>
<comment type="similarity">
    <text evidence="1 4">Belongs to the glycosyltransferase 2 family.</text>
</comment>
<evidence type="ECO:0000313" key="6">
    <source>
        <dbReference type="EMBL" id="KAG6373116.1"/>
    </source>
</evidence>
<dbReference type="PANTHER" id="PTHR43398">
    <property type="entry name" value="DOLICHOL-PHOSPHATE MANNOSYLTRANSFERASE SUBUNIT 1"/>
    <property type="match status" value="1"/>
</dbReference>
<dbReference type="EC" id="2.4.1.83" evidence="4"/>
<comment type="pathway">
    <text evidence="4">Protein modification; protein glycosylation.</text>
</comment>
<evidence type="ECO:0000256" key="2">
    <source>
        <dbReference type="ARBA" id="ARBA00022676"/>
    </source>
</evidence>
<dbReference type="GO" id="GO:0006506">
    <property type="term" value="P:GPI anchor biosynthetic process"/>
    <property type="evidence" value="ECO:0007669"/>
    <property type="project" value="TreeGrafter"/>
</dbReference>
<reference evidence="6" key="1">
    <citation type="submission" date="2021-03" db="EMBL/GenBank/DDBJ databases">
        <title>Evolutionary innovations through gain and loss of genes in the ectomycorrhizal Boletales.</title>
        <authorList>
            <person name="Wu G."/>
            <person name="Miyauchi S."/>
            <person name="Morin E."/>
            <person name="Yang Z.-L."/>
            <person name="Xu J."/>
            <person name="Martin F.M."/>
        </authorList>
    </citation>
    <scope>NUCLEOTIDE SEQUENCE</scope>
    <source>
        <strain evidence="6">BR01</strain>
    </source>
</reference>
<dbReference type="PANTHER" id="PTHR43398:SF1">
    <property type="entry name" value="DOLICHOL-PHOSPHATE MANNOSYLTRANSFERASE SUBUNIT 1"/>
    <property type="match status" value="1"/>
</dbReference>
<comment type="subunit">
    <text evidence="4">Component of the dolichol-phosphate mannose (DPM) synthase complex.</text>
</comment>
<comment type="catalytic activity">
    <reaction evidence="4">
        <text>a di-trans,poly-cis-dolichyl phosphate + GDP-alpha-D-mannose = a di-trans,poly-cis-dolichyl beta-D-mannosyl phosphate + GDP</text>
        <dbReference type="Rhea" id="RHEA:21184"/>
        <dbReference type="Rhea" id="RHEA-COMP:19498"/>
        <dbReference type="Rhea" id="RHEA-COMP:19501"/>
        <dbReference type="ChEBI" id="CHEBI:57527"/>
        <dbReference type="ChEBI" id="CHEBI:57683"/>
        <dbReference type="ChEBI" id="CHEBI:58189"/>
        <dbReference type="ChEBI" id="CHEBI:58211"/>
    </reaction>
</comment>
<name>A0A8I3A7L6_9AGAM</name>